<evidence type="ECO:0000256" key="4">
    <source>
        <dbReference type="ARBA" id="ARBA00023143"/>
    </source>
</evidence>
<evidence type="ECO:0000256" key="1">
    <source>
        <dbReference type="ARBA" id="ARBA00004117"/>
    </source>
</evidence>
<evidence type="ECO:0000313" key="12">
    <source>
        <dbReference type="EMBL" id="MTV41448.1"/>
    </source>
</evidence>
<sequence length="258" mass="26924">MNDSLYIAATGMQTQQKSVDTIANNLANISTPGFKKGQLSFADLVYRESARAGVDGAAAPSLWHGAGVGVFSLAKVFTPGELRKTNAPLDIAIQGDGFLAVAMPDGTAAYSRGGALSVDRDGFLATADGHALKPSIHVGTDAKLISIKADGQVLVQGTDETELREAGRIELSHFTDSTGLVSLGANLYQPSARSGDAMYGKPGEDGVGTLAQGFIEASNVNLVNEMVDLMAAQRAYESSVKVIQASDEMLGMSNNLRK</sequence>
<comment type="subcellular location">
    <subcellularLocation>
        <location evidence="1 8">Bacterial flagellum basal body</location>
    </subcellularLocation>
</comment>
<dbReference type="InterPro" id="IPR012834">
    <property type="entry name" value="FlgG_G_neg"/>
</dbReference>
<dbReference type="GO" id="GO:0071978">
    <property type="term" value="P:bacterial-type flagellum-dependent swarming motility"/>
    <property type="evidence" value="ECO:0007669"/>
    <property type="project" value="TreeGrafter"/>
</dbReference>
<gene>
    <name evidence="12" type="primary">flgG</name>
    <name evidence="12" type="ORF">GM676_28240</name>
</gene>
<dbReference type="OrthoDB" id="9804559at2"/>
<evidence type="ECO:0000256" key="8">
    <source>
        <dbReference type="RuleBase" id="RU362116"/>
    </source>
</evidence>
<dbReference type="InterPro" id="IPR020013">
    <property type="entry name" value="Flagellar_FlgE/F/G"/>
</dbReference>
<dbReference type="SUPFAM" id="SSF117143">
    <property type="entry name" value="Flagellar hook protein flgE"/>
    <property type="match status" value="1"/>
</dbReference>
<dbReference type="GO" id="GO:0009426">
    <property type="term" value="C:bacterial-type flagellum basal body, distal rod"/>
    <property type="evidence" value="ECO:0007669"/>
    <property type="project" value="UniProtKB-UniRule"/>
</dbReference>
<keyword evidence="12" id="KW-0966">Cell projection</keyword>
<dbReference type="NCBIfam" id="TIGR02488">
    <property type="entry name" value="flgG_G_neg"/>
    <property type="match status" value="1"/>
</dbReference>
<dbReference type="RefSeq" id="WP_155467622.1">
    <property type="nucleotide sequence ID" value="NZ_WNKY01000057.1"/>
</dbReference>
<keyword evidence="4 8" id="KW-0975">Bacterial flagellum</keyword>
<evidence type="ECO:0000313" key="13">
    <source>
        <dbReference type="Proteomes" id="UP000475582"/>
    </source>
</evidence>
<comment type="similarity">
    <text evidence="2 8">Belongs to the flagella basal body rod proteins family.</text>
</comment>
<evidence type="ECO:0000259" key="10">
    <source>
        <dbReference type="Pfam" id="PF06429"/>
    </source>
</evidence>
<evidence type="ECO:0000259" key="11">
    <source>
        <dbReference type="Pfam" id="PF22692"/>
    </source>
</evidence>
<dbReference type="Pfam" id="PF06429">
    <property type="entry name" value="Flg_bbr_C"/>
    <property type="match status" value="1"/>
</dbReference>
<dbReference type="InterPro" id="IPR053967">
    <property type="entry name" value="LlgE_F_G-like_D1"/>
</dbReference>
<accession>A0A6L6PQS4</accession>
<feature type="domain" description="Flagellar basal-body/hook protein C-terminal" evidence="10">
    <location>
        <begin position="211"/>
        <end position="256"/>
    </location>
</feature>
<dbReference type="Proteomes" id="UP000475582">
    <property type="component" value="Unassembled WGS sequence"/>
</dbReference>
<dbReference type="AlphaFoldDB" id="A0A6L6PQS4"/>
<organism evidence="12 13">
    <name type="scientific">Duganella radicis</name>
    <dbReference type="NCBI Taxonomy" id="551988"/>
    <lineage>
        <taxon>Bacteria</taxon>
        <taxon>Pseudomonadati</taxon>
        <taxon>Pseudomonadota</taxon>
        <taxon>Betaproteobacteria</taxon>
        <taxon>Burkholderiales</taxon>
        <taxon>Oxalobacteraceae</taxon>
        <taxon>Telluria group</taxon>
        <taxon>Duganella</taxon>
    </lineage>
</organism>
<evidence type="ECO:0000256" key="3">
    <source>
        <dbReference type="ARBA" id="ARBA00017948"/>
    </source>
</evidence>
<feature type="domain" description="Flagellar hook protein FlgE/F/G-like D1" evidence="11">
    <location>
        <begin position="92"/>
        <end position="154"/>
    </location>
</feature>
<evidence type="ECO:0000259" key="9">
    <source>
        <dbReference type="Pfam" id="PF00460"/>
    </source>
</evidence>
<reference evidence="12 13" key="1">
    <citation type="submission" date="2019-11" db="EMBL/GenBank/DDBJ databases">
        <title>Type strains purchased from KCTC, JCM and DSMZ.</title>
        <authorList>
            <person name="Lu H."/>
        </authorList>
    </citation>
    <scope>NUCLEOTIDE SEQUENCE [LARGE SCALE GENOMIC DNA]</scope>
    <source>
        <strain evidence="12 13">KCTC 22382</strain>
    </source>
</reference>
<dbReference type="NCBIfam" id="TIGR03506">
    <property type="entry name" value="FlgEFG_subfam"/>
    <property type="match status" value="2"/>
</dbReference>
<comment type="subunit">
    <text evidence="5 8">The basal body constitutes a major portion of the flagellar organelle and consists of four rings (L,P,S, and M) mounted on a central rod. The rod consists of about 26 subunits of FlgG in the distal portion, and FlgB, FlgC and FlgF are thought to build up the proximal portion of the rod with about 6 subunits each.</text>
</comment>
<comment type="caution">
    <text evidence="12">The sequence shown here is derived from an EMBL/GenBank/DDBJ whole genome shotgun (WGS) entry which is preliminary data.</text>
</comment>
<dbReference type="PROSITE" id="PS00588">
    <property type="entry name" value="FLAGELLA_BB_ROD"/>
    <property type="match status" value="1"/>
</dbReference>
<proteinExistence type="inferred from homology"/>
<feature type="domain" description="Flagellar basal body rod protein N-terminal" evidence="9">
    <location>
        <begin position="5"/>
        <end position="35"/>
    </location>
</feature>
<dbReference type="InterPro" id="IPR037925">
    <property type="entry name" value="FlgE/F/G-like"/>
</dbReference>
<evidence type="ECO:0000256" key="7">
    <source>
        <dbReference type="NCBIfam" id="TIGR02488"/>
    </source>
</evidence>
<dbReference type="PANTHER" id="PTHR30435:SF19">
    <property type="entry name" value="FLAGELLAR BASAL-BODY ROD PROTEIN FLGG"/>
    <property type="match status" value="1"/>
</dbReference>
<evidence type="ECO:0000256" key="6">
    <source>
        <dbReference type="ARBA" id="ARBA00032912"/>
    </source>
</evidence>
<keyword evidence="12" id="KW-0969">Cilium</keyword>
<keyword evidence="13" id="KW-1185">Reference proteome</keyword>
<name>A0A6L6PQS4_9BURK</name>
<evidence type="ECO:0000256" key="5">
    <source>
        <dbReference type="ARBA" id="ARBA00025933"/>
    </source>
</evidence>
<dbReference type="EMBL" id="WNKY01000057">
    <property type="protein sequence ID" value="MTV41448.1"/>
    <property type="molecule type" value="Genomic_DNA"/>
</dbReference>
<evidence type="ECO:0000256" key="2">
    <source>
        <dbReference type="ARBA" id="ARBA00009677"/>
    </source>
</evidence>
<dbReference type="InterPro" id="IPR010930">
    <property type="entry name" value="Flg_bb/hook_C_dom"/>
</dbReference>
<dbReference type="InterPro" id="IPR001444">
    <property type="entry name" value="Flag_bb_rod_N"/>
</dbReference>
<dbReference type="InterPro" id="IPR019776">
    <property type="entry name" value="Flagellar_basal_body_rod_CS"/>
</dbReference>
<keyword evidence="12" id="KW-0282">Flagellum</keyword>
<dbReference type="Pfam" id="PF22692">
    <property type="entry name" value="LlgE_F_G_D1"/>
    <property type="match status" value="1"/>
</dbReference>
<protein>
    <recommendedName>
        <fullName evidence="3 7">Flagellar basal-body rod protein FlgG</fullName>
    </recommendedName>
    <alternativeName>
        <fullName evidence="6 8">Distal rod protein</fullName>
    </alternativeName>
</protein>
<dbReference type="Pfam" id="PF00460">
    <property type="entry name" value="Flg_bb_rod"/>
    <property type="match status" value="1"/>
</dbReference>
<dbReference type="PANTHER" id="PTHR30435">
    <property type="entry name" value="FLAGELLAR PROTEIN"/>
    <property type="match status" value="1"/>
</dbReference>